<keyword evidence="3" id="KW-1185">Reference proteome</keyword>
<name>A0A2G5T517_9PELO</name>
<evidence type="ECO:0000256" key="1">
    <source>
        <dbReference type="SAM" id="MobiDB-lite"/>
    </source>
</evidence>
<evidence type="ECO:0008006" key="4">
    <source>
        <dbReference type="Google" id="ProtNLM"/>
    </source>
</evidence>
<dbReference type="OrthoDB" id="5775938at2759"/>
<sequence length="658" mass="76636">MQSLQRIFEFSAPNMSEDDSETDDNSVVTEENDDGHVEEKEKDSPPPVVYYNVSNIPIQLQLFKTPYNLMPEQRIPMSEYTWAITPYQREKNGKIGIDIVVNLLGIQPGDYILAEFSFQQPGNVRHTFEHTFDMRRNTFVYRRALTVPSIRTKNGKRSVQYSPHRFLRCTEDDEPEDGENAFYWKPKIPIAWDMSKEVPTPVDLNEDFVKNVSTAEGNKSTFVYFFTTDSATKYKYQPFRKNLVWPKASRTARYVHGRSLSLDGKWFNKWPKFNYFMANVDLLTPGDFDDFVDVLGVYYHSWNIDNNRLQEVVRIAEKFGFYYFAQAMISAGNVDVYFSSLRSVLLAPSAHPLLTTKKEVPTKRLYDDTFQLSHIMIYHQTRGPPVFKNFKTKNGMFWTTSLQRKTYSGVEYLCLQLMLHGNFQPGETQLWKVEFGSQKFSHATRLPRRTHERYLNTVQRTICFPTCYYWSDVLKEMGPAGPYAFTLKVECIQIPGFNFASVLQSHGPSGITNAELQCKGGDLIHVNKEFLQESCKFFETWKPMPTKPNRMELKVLEYEETVHFLDHLYHASKLYTPDTWHKTFRVAQYTNCKRVADQFERGLIRSGTTNTSSMRFNKDFTLEYLKFNIAMKGAFALDTIDFYLNGCKEDPALMINDD</sequence>
<protein>
    <recommendedName>
        <fullName evidence="4">BTB domain-containing protein</fullName>
    </recommendedName>
</protein>
<evidence type="ECO:0000313" key="2">
    <source>
        <dbReference type="EMBL" id="PIC22322.1"/>
    </source>
</evidence>
<reference evidence="3" key="1">
    <citation type="submission" date="2017-10" db="EMBL/GenBank/DDBJ databases">
        <title>Rapid genome shrinkage in a self-fertile nematode reveals novel sperm competition proteins.</title>
        <authorList>
            <person name="Yin D."/>
            <person name="Schwarz E.M."/>
            <person name="Thomas C.G."/>
            <person name="Felde R.L."/>
            <person name="Korf I.F."/>
            <person name="Cutter A.D."/>
            <person name="Schartner C.M."/>
            <person name="Ralston E.J."/>
            <person name="Meyer B.J."/>
            <person name="Haag E.S."/>
        </authorList>
    </citation>
    <scope>NUCLEOTIDE SEQUENCE [LARGE SCALE GENOMIC DNA]</scope>
    <source>
        <strain evidence="3">JU1422</strain>
    </source>
</reference>
<proteinExistence type="predicted"/>
<feature type="compositionally biased region" description="Basic and acidic residues" evidence="1">
    <location>
        <begin position="34"/>
        <end position="44"/>
    </location>
</feature>
<dbReference type="Proteomes" id="UP000230233">
    <property type="component" value="Chromosome V"/>
</dbReference>
<gene>
    <name evidence="2" type="primary">Cnig_chr_V.g16421</name>
    <name evidence="2" type="ORF">B9Z55_016421</name>
</gene>
<organism evidence="2 3">
    <name type="scientific">Caenorhabditis nigoni</name>
    <dbReference type="NCBI Taxonomy" id="1611254"/>
    <lineage>
        <taxon>Eukaryota</taxon>
        <taxon>Metazoa</taxon>
        <taxon>Ecdysozoa</taxon>
        <taxon>Nematoda</taxon>
        <taxon>Chromadorea</taxon>
        <taxon>Rhabditida</taxon>
        <taxon>Rhabditina</taxon>
        <taxon>Rhabditomorpha</taxon>
        <taxon>Rhabditoidea</taxon>
        <taxon>Rhabditidae</taxon>
        <taxon>Peloderinae</taxon>
        <taxon>Caenorhabditis</taxon>
    </lineage>
</organism>
<dbReference type="EMBL" id="PDUG01000005">
    <property type="protein sequence ID" value="PIC22322.1"/>
    <property type="molecule type" value="Genomic_DNA"/>
</dbReference>
<dbReference type="AlphaFoldDB" id="A0A2G5T517"/>
<dbReference type="InterPro" id="IPR011333">
    <property type="entry name" value="SKP1/BTB/POZ_sf"/>
</dbReference>
<accession>A0A2G5T517</accession>
<feature type="region of interest" description="Disordered" evidence="1">
    <location>
        <begin position="1"/>
        <end position="46"/>
    </location>
</feature>
<dbReference type="SUPFAM" id="SSF54695">
    <property type="entry name" value="POZ domain"/>
    <property type="match status" value="1"/>
</dbReference>
<comment type="caution">
    <text evidence="2">The sequence shown here is derived from an EMBL/GenBank/DDBJ whole genome shotgun (WGS) entry which is preliminary data.</text>
</comment>
<evidence type="ECO:0000313" key="3">
    <source>
        <dbReference type="Proteomes" id="UP000230233"/>
    </source>
</evidence>